<feature type="transmembrane region" description="Helical" evidence="1">
    <location>
        <begin position="92"/>
        <end position="114"/>
    </location>
</feature>
<evidence type="ECO:0000313" key="2">
    <source>
        <dbReference type="EMBL" id="RZS63447.1"/>
    </source>
</evidence>
<reference evidence="2 3" key="1">
    <citation type="submission" date="2019-02" db="EMBL/GenBank/DDBJ databases">
        <title>Genomic Encyclopedia of Type Strains, Phase IV (KMG-IV): sequencing the most valuable type-strain genomes for metagenomic binning, comparative biology and taxonomic classification.</title>
        <authorList>
            <person name="Goeker M."/>
        </authorList>
    </citation>
    <scope>NUCLEOTIDE SEQUENCE [LARGE SCALE GENOMIC DNA]</scope>
    <source>
        <strain evidence="2 3">DSM 43045</strain>
    </source>
</reference>
<name>A0A4Q7M8G5_9MICO</name>
<comment type="caution">
    <text evidence="2">The sequence shown here is derived from an EMBL/GenBank/DDBJ whole genome shotgun (WGS) entry which is preliminary data.</text>
</comment>
<accession>A0A4Q7M8G5</accession>
<feature type="transmembrane region" description="Helical" evidence="1">
    <location>
        <begin position="31"/>
        <end position="52"/>
    </location>
</feature>
<proteinExistence type="predicted"/>
<evidence type="ECO:0000256" key="1">
    <source>
        <dbReference type="SAM" id="Phobius"/>
    </source>
</evidence>
<gene>
    <name evidence="2" type="ORF">EV187_3352</name>
</gene>
<dbReference type="Proteomes" id="UP000293289">
    <property type="component" value="Unassembled WGS sequence"/>
</dbReference>
<organism evidence="2 3">
    <name type="scientific">Agromyces ramosus</name>
    <dbReference type="NCBI Taxonomy" id="33879"/>
    <lineage>
        <taxon>Bacteria</taxon>
        <taxon>Bacillati</taxon>
        <taxon>Actinomycetota</taxon>
        <taxon>Actinomycetes</taxon>
        <taxon>Micrococcales</taxon>
        <taxon>Microbacteriaceae</taxon>
        <taxon>Agromyces</taxon>
    </lineage>
</organism>
<protein>
    <submittedName>
        <fullName evidence="2">Uncharacterized protein</fullName>
    </submittedName>
</protein>
<keyword evidence="1" id="KW-1133">Transmembrane helix</keyword>
<keyword evidence="3" id="KW-1185">Reference proteome</keyword>
<keyword evidence="1" id="KW-0472">Membrane</keyword>
<evidence type="ECO:0000313" key="3">
    <source>
        <dbReference type="Proteomes" id="UP000293289"/>
    </source>
</evidence>
<feature type="transmembrane region" description="Helical" evidence="1">
    <location>
        <begin position="120"/>
        <end position="140"/>
    </location>
</feature>
<dbReference type="AlphaFoldDB" id="A0A4Q7M8G5"/>
<dbReference type="EMBL" id="SGWY01000004">
    <property type="protein sequence ID" value="RZS63447.1"/>
    <property type="molecule type" value="Genomic_DNA"/>
</dbReference>
<keyword evidence="1" id="KW-0812">Transmembrane</keyword>
<dbReference type="RefSeq" id="WP_130354210.1">
    <property type="nucleotide sequence ID" value="NZ_SGWY01000004.1"/>
</dbReference>
<sequence>MSEPTGSDAARSLADAERIATLVRARTSQNVVSWLAGTAVASAFYLTGVGAAGREWDWIAMLSGLLGTAVVSVTALFFSTDVTGARAQLRRWWRAVLVWLLVLGVALGVGLPLFPGQLWFWLPIAVVSAVPLMVGIALEVRE</sequence>
<feature type="transmembrane region" description="Helical" evidence="1">
    <location>
        <begin position="58"/>
        <end position="80"/>
    </location>
</feature>